<gene>
    <name evidence="2" type="ORF">M514_13552</name>
</gene>
<feature type="domain" description="DDE-1" evidence="1">
    <location>
        <begin position="1"/>
        <end position="34"/>
    </location>
</feature>
<accession>A0A085MRU7</accession>
<reference evidence="2" key="1">
    <citation type="journal article" date="2014" name="Nat. Genet.">
        <title>Genome and transcriptome of the porcine whipworm Trichuris suis.</title>
        <authorList>
            <person name="Jex A.R."/>
            <person name="Nejsum P."/>
            <person name="Schwarz E.M."/>
            <person name="Hu L."/>
            <person name="Young N.D."/>
            <person name="Hall R.S."/>
            <person name="Korhonen P.K."/>
            <person name="Liao S."/>
            <person name="Thamsborg S."/>
            <person name="Xia J."/>
            <person name="Xu P."/>
            <person name="Wang S."/>
            <person name="Scheerlinck J.P."/>
            <person name="Hofmann A."/>
            <person name="Sternberg P.W."/>
            <person name="Wang J."/>
            <person name="Gasser R.B."/>
        </authorList>
    </citation>
    <scope>NUCLEOTIDE SEQUENCE [LARGE SCALE GENOMIC DNA]</scope>
    <source>
        <strain evidence="2">DCEP-RM93F</strain>
    </source>
</reference>
<dbReference type="InterPro" id="IPR050863">
    <property type="entry name" value="CenT-Element_Derived"/>
</dbReference>
<dbReference type="PANTHER" id="PTHR19303">
    <property type="entry name" value="TRANSPOSON"/>
    <property type="match status" value="1"/>
</dbReference>
<dbReference type="EMBL" id="KL367712">
    <property type="protein sequence ID" value="KFD59943.1"/>
    <property type="molecule type" value="Genomic_DNA"/>
</dbReference>
<organism evidence="2">
    <name type="scientific">Trichuris suis</name>
    <name type="common">pig whipworm</name>
    <dbReference type="NCBI Taxonomy" id="68888"/>
    <lineage>
        <taxon>Eukaryota</taxon>
        <taxon>Metazoa</taxon>
        <taxon>Ecdysozoa</taxon>
        <taxon>Nematoda</taxon>
        <taxon>Enoplea</taxon>
        <taxon>Dorylaimia</taxon>
        <taxon>Trichinellida</taxon>
        <taxon>Trichuridae</taxon>
        <taxon>Trichuris</taxon>
    </lineage>
</organism>
<proteinExistence type="predicted"/>
<dbReference type="AlphaFoldDB" id="A0A085MRU7"/>
<dbReference type="InterPro" id="IPR004875">
    <property type="entry name" value="DDE_SF_endonuclease_dom"/>
</dbReference>
<evidence type="ECO:0000313" key="2">
    <source>
        <dbReference type="EMBL" id="KFD59943.1"/>
    </source>
</evidence>
<sequence length="310" mass="35123">MVCANSTGTHRLPLFLIGKSKRPRAIRQAKKLPVKDFQNSIGKSGKVLLLIGNAPAHPAPAQLNSIHEDVTVHFLLPNVIPLIQSMDEGVIRSLKVHYRRRLLEQLLCSDNLAAKSAPDFYKIVDLRDCCYLAAESWEAIKQSTLRNAWNKILTHRRTVASSVDNATVEDVGEIARALRHLPPYSECAVADVHRWDLRLFWQPCLILPSDRWLTCDSAEQGFQLMNDEEIVDFVSRKPADNEEEQQVAEDEEKRIVVPTHSEAFAQLDAALLWFEEQEECDGRRLLCLKRIPDLAASKCQSLLKQTLITD</sequence>
<dbReference type="GO" id="GO:0005634">
    <property type="term" value="C:nucleus"/>
    <property type="evidence" value="ECO:0007669"/>
    <property type="project" value="TreeGrafter"/>
</dbReference>
<dbReference type="Pfam" id="PF03184">
    <property type="entry name" value="DDE_1"/>
    <property type="match status" value="2"/>
</dbReference>
<name>A0A085MRU7_9BILA</name>
<protein>
    <recommendedName>
        <fullName evidence="1">DDE-1 domain-containing protein</fullName>
    </recommendedName>
</protein>
<dbReference type="PANTHER" id="PTHR19303:SF16">
    <property type="entry name" value="JERKY PROTEIN HOMOLOG-LIKE"/>
    <property type="match status" value="1"/>
</dbReference>
<dbReference type="GO" id="GO:0003677">
    <property type="term" value="F:DNA binding"/>
    <property type="evidence" value="ECO:0007669"/>
    <property type="project" value="TreeGrafter"/>
</dbReference>
<dbReference type="Proteomes" id="UP000030758">
    <property type="component" value="Unassembled WGS sequence"/>
</dbReference>
<feature type="domain" description="DDE-1" evidence="1">
    <location>
        <begin position="40"/>
        <end position="149"/>
    </location>
</feature>
<evidence type="ECO:0000259" key="1">
    <source>
        <dbReference type="Pfam" id="PF03184"/>
    </source>
</evidence>